<gene>
    <name evidence="1" type="ORF">DPRO_3402</name>
</gene>
<organism evidence="1 2">
    <name type="scientific">Pseudodesulfovibrio profundus</name>
    <dbReference type="NCBI Taxonomy" id="57320"/>
    <lineage>
        <taxon>Bacteria</taxon>
        <taxon>Pseudomonadati</taxon>
        <taxon>Thermodesulfobacteriota</taxon>
        <taxon>Desulfovibrionia</taxon>
        <taxon>Desulfovibrionales</taxon>
        <taxon>Desulfovibrionaceae</taxon>
    </lineage>
</organism>
<name>A0A2C8FEJ4_9BACT</name>
<reference evidence="2" key="1">
    <citation type="submission" date="2017-09" db="EMBL/GenBank/DDBJ databases">
        <authorList>
            <person name="Regsiter A."/>
            <person name="William W."/>
        </authorList>
    </citation>
    <scope>NUCLEOTIDE SEQUENCE [LARGE SCALE GENOMIC DNA]</scope>
    <source>
        <strain evidence="2">500-1</strain>
    </source>
</reference>
<proteinExistence type="predicted"/>
<sequence>MSISMIIAPVVRYIDMHIKQERCQKRQIC</sequence>
<evidence type="ECO:0000313" key="2">
    <source>
        <dbReference type="Proteomes" id="UP000219215"/>
    </source>
</evidence>
<protein>
    <submittedName>
        <fullName evidence="1">Uncharacterized protein</fullName>
    </submittedName>
</protein>
<dbReference type="EMBL" id="LT907975">
    <property type="protein sequence ID" value="SOB60316.1"/>
    <property type="molecule type" value="Genomic_DNA"/>
</dbReference>
<evidence type="ECO:0000313" key="1">
    <source>
        <dbReference type="EMBL" id="SOB60316.1"/>
    </source>
</evidence>
<dbReference type="AlphaFoldDB" id="A0A2C8FEJ4"/>
<accession>A0A2C8FEJ4</accession>
<dbReference type="KEGG" id="pprf:DPRO_3402"/>
<dbReference type="Proteomes" id="UP000219215">
    <property type="component" value="Chromosome DPRO"/>
</dbReference>
<keyword evidence="2" id="KW-1185">Reference proteome</keyword>